<dbReference type="Gene3D" id="6.10.250.2860">
    <property type="match status" value="1"/>
</dbReference>
<dbReference type="InterPro" id="IPR006073">
    <property type="entry name" value="GTP-bd"/>
</dbReference>
<protein>
    <recommendedName>
        <fullName evidence="6">GTPase HflX</fullName>
    </recommendedName>
    <alternativeName>
        <fullName evidence="6">GTP-binding protein HflX</fullName>
    </alternativeName>
</protein>
<keyword evidence="1 6" id="KW-0963">Cytoplasm</keyword>
<evidence type="ECO:0000256" key="9">
    <source>
        <dbReference type="SAM" id="MobiDB-lite"/>
    </source>
</evidence>
<dbReference type="PANTHER" id="PTHR10229">
    <property type="entry name" value="GTP-BINDING PROTEIN HFLX"/>
    <property type="match status" value="1"/>
</dbReference>
<feature type="binding site" evidence="7">
    <location>
        <begin position="321"/>
        <end position="324"/>
    </location>
    <ligand>
        <name>GTP</name>
        <dbReference type="ChEBI" id="CHEBI:37565"/>
    </ligand>
</feature>
<comment type="subcellular location">
    <subcellularLocation>
        <location evidence="6">Cytoplasm</location>
    </subcellularLocation>
    <text evidence="6">May associate with membranes.</text>
</comment>
<dbReference type="NCBIfam" id="TIGR03156">
    <property type="entry name" value="GTP_HflX"/>
    <property type="match status" value="1"/>
</dbReference>
<dbReference type="InterPro" id="IPR025121">
    <property type="entry name" value="GTPase_HflX_N"/>
</dbReference>
<evidence type="ECO:0000256" key="6">
    <source>
        <dbReference type="HAMAP-Rule" id="MF_00900"/>
    </source>
</evidence>
<feature type="binding site" evidence="7">
    <location>
        <begin position="233"/>
        <end position="237"/>
    </location>
    <ligand>
        <name>GTP</name>
        <dbReference type="ChEBI" id="CHEBI:37565"/>
    </ligand>
</feature>
<dbReference type="InterPro" id="IPR042108">
    <property type="entry name" value="GTPase_HflX_N_sf"/>
</dbReference>
<dbReference type="InterPro" id="IPR045498">
    <property type="entry name" value="HflX_C"/>
</dbReference>
<dbReference type="Pfam" id="PF16360">
    <property type="entry name" value="GTP-bdg_M"/>
    <property type="match status" value="1"/>
</dbReference>
<dbReference type="PRINTS" id="PR00326">
    <property type="entry name" value="GTP1OBG"/>
</dbReference>
<evidence type="ECO:0000259" key="10">
    <source>
        <dbReference type="PROSITE" id="PS51705"/>
    </source>
</evidence>
<feature type="binding site" evidence="7">
    <location>
        <begin position="338"/>
        <end position="340"/>
    </location>
    <ligand>
        <name>GTP</name>
        <dbReference type="ChEBI" id="CHEBI:37565"/>
    </ligand>
</feature>
<evidence type="ECO:0000256" key="4">
    <source>
        <dbReference type="ARBA" id="ARBA00022842"/>
    </source>
</evidence>
<dbReference type="Proteomes" id="UP000243297">
    <property type="component" value="Unassembled WGS sequence"/>
</dbReference>
<feature type="region of interest" description="Disordered" evidence="9">
    <location>
        <begin position="136"/>
        <end position="156"/>
    </location>
</feature>
<evidence type="ECO:0000256" key="3">
    <source>
        <dbReference type="ARBA" id="ARBA00022741"/>
    </source>
</evidence>
<dbReference type="Pfam" id="PF13167">
    <property type="entry name" value="GTP-bdg_N"/>
    <property type="match status" value="1"/>
</dbReference>
<dbReference type="CDD" id="cd01878">
    <property type="entry name" value="HflX"/>
    <property type="match status" value="1"/>
</dbReference>
<evidence type="ECO:0000256" key="8">
    <source>
        <dbReference type="PIRSR" id="PIRSR006809-2"/>
    </source>
</evidence>
<dbReference type="SUPFAM" id="SSF52540">
    <property type="entry name" value="P-loop containing nucleoside triphosphate hydrolases"/>
    <property type="match status" value="1"/>
</dbReference>
<evidence type="ECO:0000313" key="11">
    <source>
        <dbReference type="EMBL" id="SJZ49598.1"/>
    </source>
</evidence>
<feature type="binding site" evidence="8">
    <location>
        <position position="235"/>
    </location>
    <ligand>
        <name>Mg(2+)</name>
        <dbReference type="ChEBI" id="CHEBI:18420"/>
    </ligand>
</feature>
<comment type="subunit">
    <text evidence="6">Monomer. Associates with the 50S ribosomal subunit.</text>
</comment>
<dbReference type="InterPro" id="IPR030394">
    <property type="entry name" value="G_HFLX_dom"/>
</dbReference>
<keyword evidence="2 8" id="KW-0479">Metal-binding</keyword>
<sequence length="413" mass="46991">MNRVILVGVNTLKYQETFQEELDECVGLCEACNYEVIQTITQNMDFTDRHTCVGSGKLIEISELCHQEEIEKLVFLNRLSASQIMHIAEACEVDVIDRTGIILEIFAKRARTKEAQIQVEMATLQYELPHLIVNDTSSDQQRGGSGVKNKGKGETKLELNKRDIERRISQLKKELKSLEVQVQIQKQQRLKSHLNMVALVGYTNAGKSSLMNRILKLNDIDDQKQVLEKDMLFATLDTSVRKVNFDSDRSFLLFDTVGFVSHLPTELIEAFKSTLSAAKEASLLLHVIDCSNERYESFEKATEETLKRIEANQIPIIKVYNKVDNAIAQDKTDGIYISCKTGEGIEELMKLIENTLYPNEVTCDCLIPYDQLSMIQSLKQKAKIEFLSDEENGKMIRVTCSNEVAQEIKKYCL</sequence>
<comment type="function">
    <text evidence="6">GTPase that associates with the 50S ribosomal subunit and may have a role during protein synthesis or ribosome biogenesis.</text>
</comment>
<accession>A0A1T4L4Q5</accession>
<dbReference type="Pfam" id="PF19275">
    <property type="entry name" value="HflX_C"/>
    <property type="match status" value="1"/>
</dbReference>
<dbReference type="AlphaFoldDB" id="A0A1T4L4Q5"/>
<dbReference type="GO" id="GO:0003924">
    <property type="term" value="F:GTPase activity"/>
    <property type="evidence" value="ECO:0007669"/>
    <property type="project" value="UniProtKB-UniRule"/>
</dbReference>
<dbReference type="InterPro" id="IPR032305">
    <property type="entry name" value="GTP-bd_M"/>
</dbReference>
<feature type="binding site" evidence="7">
    <location>
        <begin position="255"/>
        <end position="258"/>
    </location>
    <ligand>
        <name>GTP</name>
        <dbReference type="ChEBI" id="CHEBI:37565"/>
    </ligand>
</feature>
<evidence type="ECO:0000313" key="12">
    <source>
        <dbReference type="Proteomes" id="UP000243297"/>
    </source>
</evidence>
<keyword evidence="3 6" id="KW-0547">Nucleotide-binding</keyword>
<dbReference type="PROSITE" id="PS51705">
    <property type="entry name" value="G_HFLX"/>
    <property type="match status" value="1"/>
</dbReference>
<evidence type="ECO:0000256" key="2">
    <source>
        <dbReference type="ARBA" id="ARBA00022723"/>
    </source>
</evidence>
<dbReference type="InterPro" id="IPR027417">
    <property type="entry name" value="P-loop_NTPase"/>
</dbReference>
<dbReference type="OrthoDB" id="9812272at2"/>
<comment type="similarity">
    <text evidence="6">Belongs to the TRAFAC class OBG-HflX-like GTPase superfamily. HflX GTPase family.</text>
</comment>
<proteinExistence type="inferred from homology"/>
<dbReference type="GO" id="GO:0043022">
    <property type="term" value="F:ribosome binding"/>
    <property type="evidence" value="ECO:0007669"/>
    <property type="project" value="TreeGrafter"/>
</dbReference>
<dbReference type="EMBL" id="FUWY01000002">
    <property type="protein sequence ID" value="SJZ49598.1"/>
    <property type="molecule type" value="Genomic_DNA"/>
</dbReference>
<keyword evidence="4 8" id="KW-0460">Magnesium</keyword>
<evidence type="ECO:0000256" key="1">
    <source>
        <dbReference type="ARBA" id="ARBA00022490"/>
    </source>
</evidence>
<keyword evidence="12" id="KW-1185">Reference proteome</keyword>
<dbReference type="Gene3D" id="3.40.50.11060">
    <property type="entry name" value="GTPase HflX, N-terminal domain"/>
    <property type="match status" value="1"/>
</dbReference>
<reference evidence="12" key="1">
    <citation type="submission" date="2017-02" db="EMBL/GenBank/DDBJ databases">
        <authorList>
            <person name="Varghese N."/>
            <person name="Submissions S."/>
        </authorList>
    </citation>
    <scope>NUCLEOTIDE SEQUENCE [LARGE SCALE GENOMIC DNA]</scope>
    <source>
        <strain evidence="12">ATCC 25662</strain>
    </source>
</reference>
<feature type="binding site" evidence="8">
    <location>
        <position position="208"/>
    </location>
    <ligand>
        <name>Mg(2+)</name>
        <dbReference type="ChEBI" id="CHEBI:18420"/>
    </ligand>
</feature>
<dbReference type="STRING" id="118967.SAMN02745191_0727"/>
<dbReference type="FunFam" id="3.40.50.11060:FF:000001">
    <property type="entry name" value="GTPase HflX"/>
    <property type="match status" value="1"/>
</dbReference>
<keyword evidence="5 6" id="KW-0342">GTP-binding</keyword>
<dbReference type="PIRSF" id="PIRSF006809">
    <property type="entry name" value="GTP-binding_hflX_prd"/>
    <property type="match status" value="1"/>
</dbReference>
<dbReference type="GO" id="GO:0046872">
    <property type="term" value="F:metal ion binding"/>
    <property type="evidence" value="ECO:0007669"/>
    <property type="project" value="UniProtKB-KW"/>
</dbReference>
<dbReference type="InterPro" id="IPR016496">
    <property type="entry name" value="GTPase_HflX"/>
</dbReference>
<feature type="domain" description="Hflx-type G" evidence="10">
    <location>
        <begin position="195"/>
        <end position="360"/>
    </location>
</feature>
<feature type="binding site" evidence="7">
    <location>
        <begin position="201"/>
        <end position="208"/>
    </location>
    <ligand>
        <name>GTP</name>
        <dbReference type="ChEBI" id="CHEBI:37565"/>
    </ligand>
</feature>
<dbReference type="Gene3D" id="3.40.50.300">
    <property type="entry name" value="P-loop containing nucleotide triphosphate hydrolases"/>
    <property type="match status" value="1"/>
</dbReference>
<dbReference type="GO" id="GO:0005525">
    <property type="term" value="F:GTP binding"/>
    <property type="evidence" value="ECO:0007669"/>
    <property type="project" value="UniProtKB-UniRule"/>
</dbReference>
<dbReference type="HAMAP" id="MF_00900">
    <property type="entry name" value="GTPase_HflX"/>
    <property type="match status" value="1"/>
</dbReference>
<dbReference type="GO" id="GO:0005737">
    <property type="term" value="C:cytoplasm"/>
    <property type="evidence" value="ECO:0007669"/>
    <property type="project" value="UniProtKB-SubCell"/>
</dbReference>
<gene>
    <name evidence="6" type="primary">hflX</name>
    <name evidence="11" type="ORF">SAMN02745191_0727</name>
</gene>
<organism evidence="11 12">
    <name type="scientific">Anaerorhabdus furcosa</name>
    <dbReference type="NCBI Taxonomy" id="118967"/>
    <lineage>
        <taxon>Bacteria</taxon>
        <taxon>Bacillati</taxon>
        <taxon>Bacillota</taxon>
        <taxon>Erysipelotrichia</taxon>
        <taxon>Erysipelotrichales</taxon>
        <taxon>Erysipelotrichaceae</taxon>
        <taxon>Anaerorhabdus</taxon>
    </lineage>
</organism>
<comment type="cofactor">
    <cofactor evidence="8">
        <name>Mg(2+)</name>
        <dbReference type="ChEBI" id="CHEBI:18420"/>
    </cofactor>
</comment>
<dbReference type="PANTHER" id="PTHR10229:SF4">
    <property type="entry name" value="GTPASE HFLX"/>
    <property type="match status" value="1"/>
</dbReference>
<name>A0A1T4L4Q5_9FIRM</name>
<evidence type="ECO:0000256" key="5">
    <source>
        <dbReference type="ARBA" id="ARBA00023134"/>
    </source>
</evidence>
<dbReference type="Pfam" id="PF01926">
    <property type="entry name" value="MMR_HSR1"/>
    <property type="match status" value="1"/>
</dbReference>
<dbReference type="RefSeq" id="WP_078711163.1">
    <property type="nucleotide sequence ID" value="NZ_FUWY01000002.1"/>
</dbReference>
<evidence type="ECO:0000256" key="7">
    <source>
        <dbReference type="PIRSR" id="PIRSR006809-1"/>
    </source>
</evidence>